<evidence type="ECO:0000313" key="1">
    <source>
        <dbReference type="EMBL" id="GIY59671.1"/>
    </source>
</evidence>
<dbReference type="AlphaFoldDB" id="A0AAV4UPM1"/>
<dbReference type="EMBL" id="BPLR01013230">
    <property type="protein sequence ID" value="GIY59671.1"/>
    <property type="molecule type" value="Genomic_DNA"/>
</dbReference>
<organism evidence="1 2">
    <name type="scientific">Caerostris extrusa</name>
    <name type="common">Bark spider</name>
    <name type="synonym">Caerostris bankana</name>
    <dbReference type="NCBI Taxonomy" id="172846"/>
    <lineage>
        <taxon>Eukaryota</taxon>
        <taxon>Metazoa</taxon>
        <taxon>Ecdysozoa</taxon>
        <taxon>Arthropoda</taxon>
        <taxon>Chelicerata</taxon>
        <taxon>Arachnida</taxon>
        <taxon>Araneae</taxon>
        <taxon>Araneomorphae</taxon>
        <taxon>Entelegynae</taxon>
        <taxon>Araneoidea</taxon>
        <taxon>Araneidae</taxon>
        <taxon>Caerostris</taxon>
    </lineage>
</organism>
<name>A0AAV4UPM1_CAEEX</name>
<accession>A0AAV4UPM1</accession>
<gene>
    <name evidence="1" type="ORF">CEXT_367241</name>
</gene>
<evidence type="ECO:0000313" key="2">
    <source>
        <dbReference type="Proteomes" id="UP001054945"/>
    </source>
</evidence>
<dbReference type="Proteomes" id="UP001054945">
    <property type="component" value="Unassembled WGS sequence"/>
</dbReference>
<reference evidence="1 2" key="1">
    <citation type="submission" date="2021-06" db="EMBL/GenBank/DDBJ databases">
        <title>Caerostris extrusa draft genome.</title>
        <authorList>
            <person name="Kono N."/>
            <person name="Arakawa K."/>
        </authorList>
    </citation>
    <scope>NUCLEOTIDE SEQUENCE [LARGE SCALE GENOMIC DNA]</scope>
</reference>
<keyword evidence="2" id="KW-1185">Reference proteome</keyword>
<sequence>MSLINNMQKQRKSKTLWMSTTKTQTLTSHPGDCAILSPKLEVRKQRKAVARSSSGMECADVIHLIYLREDVKFDLMNYCRTGAIHHCLKSNIKRYDKSKSLLDSFI</sequence>
<proteinExistence type="predicted"/>
<comment type="caution">
    <text evidence="1">The sequence shown here is derived from an EMBL/GenBank/DDBJ whole genome shotgun (WGS) entry which is preliminary data.</text>
</comment>
<protein>
    <submittedName>
        <fullName evidence="1">Uncharacterized protein</fullName>
    </submittedName>
</protein>